<evidence type="ECO:0000313" key="2">
    <source>
        <dbReference type="EMBL" id="MET3588663.1"/>
    </source>
</evidence>
<dbReference type="EMBL" id="JBEPLJ010000029">
    <property type="protein sequence ID" value="MET3588663.1"/>
    <property type="molecule type" value="Genomic_DNA"/>
</dbReference>
<evidence type="ECO:0000313" key="3">
    <source>
        <dbReference type="Proteomes" id="UP001549031"/>
    </source>
</evidence>
<organism evidence="2 3">
    <name type="scientific">Pseudorhizobium tarimense</name>
    <dbReference type="NCBI Taxonomy" id="1079109"/>
    <lineage>
        <taxon>Bacteria</taxon>
        <taxon>Pseudomonadati</taxon>
        <taxon>Pseudomonadota</taxon>
        <taxon>Alphaproteobacteria</taxon>
        <taxon>Hyphomicrobiales</taxon>
        <taxon>Rhizobiaceae</taxon>
        <taxon>Rhizobium/Agrobacterium group</taxon>
        <taxon>Pseudorhizobium</taxon>
    </lineage>
</organism>
<dbReference type="InterPro" id="IPR025507">
    <property type="entry name" value="DUF4394"/>
</dbReference>
<reference evidence="2 3" key="1">
    <citation type="submission" date="2024-06" db="EMBL/GenBank/DDBJ databases">
        <title>Genomic Encyclopedia of Type Strains, Phase IV (KMG-IV): sequencing the most valuable type-strain genomes for metagenomic binning, comparative biology and taxonomic classification.</title>
        <authorList>
            <person name="Goeker M."/>
        </authorList>
    </citation>
    <scope>NUCLEOTIDE SEQUENCE [LARGE SCALE GENOMIC DNA]</scope>
    <source>
        <strain evidence="2 3">DSM 105042</strain>
    </source>
</reference>
<feature type="domain" description="DUF4394" evidence="1">
    <location>
        <begin position="2"/>
        <end position="111"/>
    </location>
</feature>
<protein>
    <recommendedName>
        <fullName evidence="1">DUF4394 domain-containing protein</fullName>
    </recommendedName>
</protein>
<dbReference type="Pfam" id="PF14339">
    <property type="entry name" value="DUF4394"/>
    <property type="match status" value="1"/>
</dbReference>
<name>A0ABV2HDN4_9HYPH</name>
<gene>
    <name evidence="2" type="ORF">ABID21_004799</name>
</gene>
<proteinExistence type="predicted"/>
<keyword evidence="3" id="KW-1185">Reference proteome</keyword>
<evidence type="ECO:0000259" key="1">
    <source>
        <dbReference type="Pfam" id="PF14339"/>
    </source>
</evidence>
<accession>A0ABV2HDN4</accession>
<sequence length="116" mass="12085">MHKGDEPNIVAAAYINSHGRPEKTAIYNIDATIGGLIQQTKPNDGTLTVLGKLGGEGMPATYAFDMQTTADGENTTWLVADGALHTVDLESGKATKTADITGADGDIRDIAVLPAM</sequence>
<comment type="caution">
    <text evidence="2">The sequence shown here is derived from an EMBL/GenBank/DDBJ whole genome shotgun (WGS) entry which is preliminary data.</text>
</comment>
<dbReference type="Proteomes" id="UP001549031">
    <property type="component" value="Unassembled WGS sequence"/>
</dbReference>